<sequence length="54" mass="5688">MEDNLLATPFISANSSSLATGTSTIAVSLNSGTYTRSKAVPVKEGIPKSWTSNW</sequence>
<reference evidence="1" key="1">
    <citation type="submission" date="2014-12" db="EMBL/GenBank/DDBJ databases">
        <title>Insight into the proteome of Arion vulgaris.</title>
        <authorList>
            <person name="Aradska J."/>
            <person name="Bulat T."/>
            <person name="Smidak R."/>
            <person name="Sarate P."/>
            <person name="Gangsoo J."/>
            <person name="Sialana F."/>
            <person name="Bilban M."/>
            <person name="Lubec G."/>
        </authorList>
    </citation>
    <scope>NUCLEOTIDE SEQUENCE</scope>
    <source>
        <tissue evidence="1">Skin</tissue>
    </source>
</reference>
<evidence type="ECO:0000313" key="1">
    <source>
        <dbReference type="EMBL" id="CEK91011.1"/>
    </source>
</evidence>
<organism evidence="1">
    <name type="scientific">Arion vulgaris</name>
    <dbReference type="NCBI Taxonomy" id="1028688"/>
    <lineage>
        <taxon>Eukaryota</taxon>
        <taxon>Metazoa</taxon>
        <taxon>Spiralia</taxon>
        <taxon>Lophotrochozoa</taxon>
        <taxon>Mollusca</taxon>
        <taxon>Gastropoda</taxon>
        <taxon>Heterobranchia</taxon>
        <taxon>Euthyneura</taxon>
        <taxon>Panpulmonata</taxon>
        <taxon>Eupulmonata</taxon>
        <taxon>Stylommatophora</taxon>
        <taxon>Helicina</taxon>
        <taxon>Arionoidea</taxon>
        <taxon>Arionidae</taxon>
        <taxon>Arion</taxon>
    </lineage>
</organism>
<proteinExistence type="predicted"/>
<name>A0A0B7BFE2_9EUPU</name>
<protein>
    <submittedName>
        <fullName evidence="1">Uncharacterized protein</fullName>
    </submittedName>
</protein>
<accession>A0A0B7BFE2</accession>
<dbReference type="AlphaFoldDB" id="A0A0B7BFE2"/>
<dbReference type="EMBL" id="HACG01044146">
    <property type="protein sequence ID" value="CEK91011.1"/>
    <property type="molecule type" value="Transcribed_RNA"/>
</dbReference>
<gene>
    <name evidence="1" type="primary">ORF180464</name>
</gene>